<dbReference type="Pfam" id="PF01520">
    <property type="entry name" value="Amidase_3"/>
    <property type="match status" value="1"/>
</dbReference>
<dbReference type="Pfam" id="PF11741">
    <property type="entry name" value="AMIN"/>
    <property type="match status" value="1"/>
</dbReference>
<reference evidence="6" key="2">
    <citation type="journal article" date="2023" name="ISME Commun">
        <title>Characterization of a bloom-associated alphaproteobacterial lineage, 'Candidatus Phycosocius': insights into freshwater algal-bacterial interactions.</title>
        <authorList>
            <person name="Tanabe Y."/>
            <person name="Yamaguchi H."/>
            <person name="Yoshida M."/>
            <person name="Kai A."/>
            <person name="Okazaki Y."/>
        </authorList>
    </citation>
    <scope>NUCLEOTIDE SEQUENCE</scope>
    <source>
        <strain evidence="6">BOTRYCO-1</strain>
    </source>
</reference>
<gene>
    <name evidence="6" type="ORF">PsB1_2021</name>
</gene>
<dbReference type="CDD" id="cd02696">
    <property type="entry name" value="MurNAc-LAA"/>
    <property type="match status" value="1"/>
</dbReference>
<dbReference type="Proteomes" id="UP001161064">
    <property type="component" value="Unassembled WGS sequence"/>
</dbReference>
<evidence type="ECO:0000259" key="5">
    <source>
        <dbReference type="SMART" id="SM00646"/>
    </source>
</evidence>
<feature type="domain" description="MurNAc-LAA" evidence="5">
    <location>
        <begin position="280"/>
        <end position="431"/>
    </location>
</feature>
<evidence type="ECO:0000313" key="7">
    <source>
        <dbReference type="Proteomes" id="UP001161064"/>
    </source>
</evidence>
<dbReference type="PANTHER" id="PTHR30404">
    <property type="entry name" value="N-ACETYLMURAMOYL-L-ALANINE AMIDASE"/>
    <property type="match status" value="1"/>
</dbReference>
<dbReference type="InterPro" id="IPR021731">
    <property type="entry name" value="AMIN_dom"/>
</dbReference>
<evidence type="ECO:0000256" key="1">
    <source>
        <dbReference type="ARBA" id="ARBA00001561"/>
    </source>
</evidence>
<evidence type="ECO:0000256" key="2">
    <source>
        <dbReference type="ARBA" id="ARBA00011901"/>
    </source>
</evidence>
<dbReference type="PANTHER" id="PTHR30404:SF0">
    <property type="entry name" value="N-ACETYLMURAMOYL-L-ALANINE AMIDASE AMIC"/>
    <property type="match status" value="1"/>
</dbReference>
<proteinExistence type="predicted"/>
<comment type="catalytic activity">
    <reaction evidence="1">
        <text>Hydrolyzes the link between N-acetylmuramoyl residues and L-amino acid residues in certain cell-wall glycopeptides.</text>
        <dbReference type="EC" id="3.5.1.28"/>
    </reaction>
</comment>
<keyword evidence="7" id="KW-1185">Reference proteome</keyword>
<keyword evidence="3" id="KW-0378">Hydrolase</keyword>
<feature type="transmembrane region" description="Helical" evidence="4">
    <location>
        <begin position="20"/>
        <end position="40"/>
    </location>
</feature>
<accession>A0ABQ4PXU3</accession>
<keyword evidence="4" id="KW-0472">Membrane</keyword>
<organism evidence="6 7">
    <name type="scientific">Candidatus Phycosocius spiralis</name>
    <dbReference type="NCBI Taxonomy" id="2815099"/>
    <lineage>
        <taxon>Bacteria</taxon>
        <taxon>Pseudomonadati</taxon>
        <taxon>Pseudomonadota</taxon>
        <taxon>Alphaproteobacteria</taxon>
        <taxon>Caulobacterales</taxon>
        <taxon>Caulobacterales incertae sedis</taxon>
        <taxon>Candidatus Phycosocius</taxon>
    </lineage>
</organism>
<dbReference type="RefSeq" id="WP_284361102.1">
    <property type="nucleotide sequence ID" value="NZ_BPFZ01000015.1"/>
</dbReference>
<dbReference type="Gene3D" id="3.40.630.40">
    <property type="entry name" value="Zn-dependent exopeptidases"/>
    <property type="match status" value="1"/>
</dbReference>
<dbReference type="SMART" id="SM00646">
    <property type="entry name" value="Ami_3"/>
    <property type="match status" value="1"/>
</dbReference>
<evidence type="ECO:0000256" key="3">
    <source>
        <dbReference type="ARBA" id="ARBA00022801"/>
    </source>
</evidence>
<dbReference type="InterPro" id="IPR050695">
    <property type="entry name" value="N-acetylmuramoyl_amidase_3"/>
</dbReference>
<evidence type="ECO:0000313" key="6">
    <source>
        <dbReference type="EMBL" id="GIU67867.1"/>
    </source>
</evidence>
<keyword evidence="4" id="KW-0812">Transmembrane</keyword>
<dbReference type="Gene3D" id="2.60.40.3500">
    <property type="match status" value="1"/>
</dbReference>
<dbReference type="InterPro" id="IPR002508">
    <property type="entry name" value="MurNAc-LAA_cat"/>
</dbReference>
<sequence length="447" mass="48719">MRQPMIGKGEARLSFAALRVWVLLLLGMMLAIIPIGWMGAPRAQSDQPFGMTHYPRVNAITISQIEDATIVSIRLDQSLPYQFFALGVPSPRLVIDLPRVTWAMGNGKAGTLSGTGGVKQLRFADKSLKESRIVLDLNGPMRIRKHEITGVFGGRQLRLELVPTSTATFLAAAPQPSPKAKVKTKDNAKDDASAQVLPLGVHSGPAQQGSSQSGRRFVIVIDPGHGGKDPGALGVSGTLQEKQVTLASARILAEYLNRDRRFVVILTRDSDVFLTLERRITIARDKRADLFISLHADSAPAGSRAVGATVYTLSEAGGQRARQLLNQENWSITPSTQIKDKSVTEILRDLTQRDTKNQSAIFGQNLIQEIQKIGPVTGTSHRRAGFFVLLSPRVPAVLLEMGFMSHPEDEARLNNLQFRSRQMAATAKTISAYFDRVQIMSGAGGKN</sequence>
<reference evidence="6" key="1">
    <citation type="submission" date="2021-05" db="EMBL/GenBank/DDBJ databases">
        <authorList>
            <person name="Tanabe Y."/>
        </authorList>
    </citation>
    <scope>NUCLEOTIDE SEQUENCE</scope>
    <source>
        <strain evidence="6">BOTRYCO-1</strain>
    </source>
</reference>
<name>A0ABQ4PXU3_9PROT</name>
<dbReference type="SUPFAM" id="SSF53187">
    <property type="entry name" value="Zn-dependent exopeptidases"/>
    <property type="match status" value="1"/>
</dbReference>
<protein>
    <recommendedName>
        <fullName evidence="2">N-acetylmuramoyl-L-alanine amidase</fullName>
        <ecNumber evidence="2">3.5.1.28</ecNumber>
    </recommendedName>
</protein>
<evidence type="ECO:0000256" key="4">
    <source>
        <dbReference type="SAM" id="Phobius"/>
    </source>
</evidence>
<keyword evidence="4" id="KW-1133">Transmembrane helix</keyword>
<comment type="caution">
    <text evidence="6">The sequence shown here is derived from an EMBL/GenBank/DDBJ whole genome shotgun (WGS) entry which is preliminary data.</text>
</comment>
<dbReference type="EMBL" id="BPFZ01000015">
    <property type="protein sequence ID" value="GIU67867.1"/>
    <property type="molecule type" value="Genomic_DNA"/>
</dbReference>
<dbReference type="EC" id="3.5.1.28" evidence="2"/>